<reference evidence="2 3" key="1">
    <citation type="submission" date="2020-08" db="EMBL/GenBank/DDBJ databases">
        <title>The genome sequence of Novosphingobium flavum 4Y4.</title>
        <authorList>
            <person name="Liu Y."/>
        </authorList>
    </citation>
    <scope>NUCLEOTIDE SEQUENCE [LARGE SCALE GENOMIC DNA]</scope>
    <source>
        <strain evidence="2 3">4Y4</strain>
    </source>
</reference>
<evidence type="ECO:0000313" key="2">
    <source>
        <dbReference type="EMBL" id="MBC2653459.1"/>
    </source>
</evidence>
<name>A0A7X1FBF8_9SPHN</name>
<dbReference type="Gene3D" id="3.40.50.300">
    <property type="entry name" value="P-loop containing nucleotide triphosphate hydrolases"/>
    <property type="match status" value="1"/>
</dbReference>
<dbReference type="RefSeq" id="WP_185684835.1">
    <property type="nucleotide sequence ID" value="NZ_JACLAU010000048.1"/>
</dbReference>
<dbReference type="GO" id="GO:0016817">
    <property type="term" value="F:hydrolase activity, acting on acid anhydrides"/>
    <property type="evidence" value="ECO:0007669"/>
    <property type="project" value="InterPro"/>
</dbReference>
<keyword evidence="3" id="KW-1185">Reference proteome</keyword>
<dbReference type="InterPro" id="IPR027417">
    <property type="entry name" value="P-loop_NTPase"/>
</dbReference>
<dbReference type="Pfam" id="PF08707">
    <property type="entry name" value="PriCT_2"/>
    <property type="match status" value="1"/>
</dbReference>
<dbReference type="EMBL" id="JACLAU010000048">
    <property type="protein sequence ID" value="MBC2653459.1"/>
    <property type="molecule type" value="Genomic_DNA"/>
</dbReference>
<proteinExistence type="predicted"/>
<evidence type="ECO:0000313" key="3">
    <source>
        <dbReference type="Proteomes" id="UP000520156"/>
    </source>
</evidence>
<dbReference type="Pfam" id="PF13481">
    <property type="entry name" value="AAA_25"/>
    <property type="match status" value="1"/>
</dbReference>
<dbReference type="Proteomes" id="UP000520156">
    <property type="component" value="Unassembled WGS sequence"/>
</dbReference>
<evidence type="ECO:0000259" key="1">
    <source>
        <dbReference type="Pfam" id="PF08707"/>
    </source>
</evidence>
<sequence>MLATPTAEELTVLEDALSHITSDVLRGSGTIIGPDGQPVPDYWFGVILACRRAYGVAVKEIVRRWSQKSPRYGDGSGFEHAWSQYDPAHPKPVNIGSVFMLAKLAGWTGGNNGAVAPLSGGYRFQLLDRSAIMAQPPLRWRVKRLFPEVGIGAIYGPSCSGKSFLGFDLGISIAAGASWFGYRTAACPVTYVILEGEAGLRNRVQAWETHNCSTIPPGFKAMAQPFQLAETGQVEELGVILPQGGVVIIDTLNRSAPGLDENSSQDMGRILAGMKRLQEITSGLVLVIHHTGKDASKGLRGHSSLHAALDGAIEVERSTNGRCWSAAKVKDGEDGKAVPFALHVVDLGTDLDGV</sequence>
<feature type="domain" description="Primase C-terminal 2" evidence="1">
    <location>
        <begin position="39"/>
        <end position="102"/>
    </location>
</feature>
<dbReference type="SUPFAM" id="SSF52540">
    <property type="entry name" value="P-loop containing nucleoside triphosphate hydrolases"/>
    <property type="match status" value="1"/>
</dbReference>
<dbReference type="InterPro" id="IPR014819">
    <property type="entry name" value="PriCT_2"/>
</dbReference>
<accession>A0A7X1FBF8</accession>
<organism evidence="2 3">
    <name type="scientific">Novosphingobium aerophilum</name>
    <dbReference type="NCBI Taxonomy" id="2839843"/>
    <lineage>
        <taxon>Bacteria</taxon>
        <taxon>Pseudomonadati</taxon>
        <taxon>Pseudomonadota</taxon>
        <taxon>Alphaproteobacteria</taxon>
        <taxon>Sphingomonadales</taxon>
        <taxon>Sphingomonadaceae</taxon>
        <taxon>Novosphingobium</taxon>
    </lineage>
</organism>
<dbReference type="AlphaFoldDB" id="A0A7X1FBF8"/>
<protein>
    <submittedName>
        <fullName evidence="2">AAA family ATPase</fullName>
    </submittedName>
</protein>
<comment type="caution">
    <text evidence="2">The sequence shown here is derived from an EMBL/GenBank/DDBJ whole genome shotgun (WGS) entry which is preliminary data.</text>
</comment>
<gene>
    <name evidence="2" type="ORF">H7F49_17375</name>
</gene>